<accession>A0A1H5Z5Q9</accession>
<evidence type="ECO:0000313" key="2">
    <source>
        <dbReference type="Proteomes" id="UP000236752"/>
    </source>
</evidence>
<keyword evidence="2" id="KW-1185">Reference proteome</keyword>
<evidence type="ECO:0008006" key="3">
    <source>
        <dbReference type="Google" id="ProtNLM"/>
    </source>
</evidence>
<protein>
    <recommendedName>
        <fullName evidence="3">Sulfotransferase family protein</fullName>
    </recommendedName>
</protein>
<dbReference type="InterPro" id="IPR027417">
    <property type="entry name" value="P-loop_NTPase"/>
</dbReference>
<evidence type="ECO:0000313" key="1">
    <source>
        <dbReference type="EMBL" id="SEG31474.1"/>
    </source>
</evidence>
<sequence length="265" mass="29818">MSVPDHIKGIAAATAVTVLPRLRFENSILVLSHMRSVSTALTHVLATHPEIWGYGETHVSYTDERAPGRLWLNLLRHHRSGIGRRLILDKVLHNDLDRAVTPAFYRARAVFLLRSPAPAIRSIQALSMAQGLADWQSPEQAARYYLMRITRLMHHWNHFPPEHRIGMLSENLMRDPEGALVRLSQFLPVSHPLKNRYVAEGREARHGAGDPTRSQDLTRIEPTDVDVDLSLPVGVDRKLAAHCVQAYLTASDLMDLAEHALNDRG</sequence>
<name>A0A1H5Z5Q9_9RHOB</name>
<organism evidence="1 2">
    <name type="scientific">Thalassococcus halodurans</name>
    <dbReference type="NCBI Taxonomy" id="373675"/>
    <lineage>
        <taxon>Bacteria</taxon>
        <taxon>Pseudomonadati</taxon>
        <taxon>Pseudomonadota</taxon>
        <taxon>Alphaproteobacteria</taxon>
        <taxon>Rhodobacterales</taxon>
        <taxon>Roseobacteraceae</taxon>
        <taxon>Thalassococcus</taxon>
    </lineage>
</organism>
<dbReference type="Pfam" id="PF13469">
    <property type="entry name" value="Sulfotransfer_3"/>
    <property type="match status" value="1"/>
</dbReference>
<proteinExistence type="predicted"/>
<dbReference type="Gene3D" id="3.40.50.300">
    <property type="entry name" value="P-loop containing nucleotide triphosphate hydrolases"/>
    <property type="match status" value="1"/>
</dbReference>
<dbReference type="EMBL" id="FNUZ01000003">
    <property type="protein sequence ID" value="SEG31474.1"/>
    <property type="molecule type" value="Genomic_DNA"/>
</dbReference>
<dbReference type="AlphaFoldDB" id="A0A1H5Z5Q9"/>
<dbReference type="RefSeq" id="WP_103910736.1">
    <property type="nucleotide sequence ID" value="NZ_FNUZ01000003.1"/>
</dbReference>
<dbReference type="OrthoDB" id="8557083at2"/>
<gene>
    <name evidence="1" type="ORF">SAMN04488045_2428</name>
</gene>
<reference evidence="1 2" key="1">
    <citation type="submission" date="2016-10" db="EMBL/GenBank/DDBJ databases">
        <authorList>
            <person name="de Groot N.N."/>
        </authorList>
    </citation>
    <scope>NUCLEOTIDE SEQUENCE [LARGE SCALE GENOMIC DNA]</scope>
    <source>
        <strain evidence="1 2">DSM 26915</strain>
    </source>
</reference>
<dbReference type="Proteomes" id="UP000236752">
    <property type="component" value="Unassembled WGS sequence"/>
</dbReference>
<dbReference type="SUPFAM" id="SSF52540">
    <property type="entry name" value="P-loop containing nucleoside triphosphate hydrolases"/>
    <property type="match status" value="1"/>
</dbReference>